<keyword evidence="1 3" id="KW-0597">Phosphoprotein</keyword>
<dbReference type="PROSITE" id="PS50043">
    <property type="entry name" value="HTH_LUXR_2"/>
    <property type="match status" value="1"/>
</dbReference>
<dbReference type="Pfam" id="PF00072">
    <property type="entry name" value="Response_reg"/>
    <property type="match status" value="1"/>
</dbReference>
<dbReference type="PANTHER" id="PTHR45566:SF2">
    <property type="entry name" value="NARL SUBFAMILY"/>
    <property type="match status" value="1"/>
</dbReference>
<dbReference type="PROSITE" id="PS00622">
    <property type="entry name" value="HTH_LUXR_1"/>
    <property type="match status" value="1"/>
</dbReference>
<evidence type="ECO:0000259" key="5">
    <source>
        <dbReference type="PROSITE" id="PS50110"/>
    </source>
</evidence>
<feature type="domain" description="Response regulatory" evidence="5">
    <location>
        <begin position="3"/>
        <end position="119"/>
    </location>
</feature>
<dbReference type="Gene3D" id="3.40.50.2300">
    <property type="match status" value="1"/>
</dbReference>
<dbReference type="EMBL" id="PEIB01000040">
    <property type="protein sequence ID" value="RXJ71155.1"/>
    <property type="molecule type" value="Genomic_DNA"/>
</dbReference>
<comment type="caution">
    <text evidence="6">The sequence shown here is derived from an EMBL/GenBank/DDBJ whole genome shotgun (WGS) entry which is preliminary data.</text>
</comment>
<dbReference type="AlphaFoldDB" id="A0A4Q0YL93"/>
<dbReference type="RefSeq" id="WP_129123994.1">
    <property type="nucleotide sequence ID" value="NZ_PEIB01000040.1"/>
</dbReference>
<protein>
    <submittedName>
        <fullName evidence="6">DNA-binding response regulator</fullName>
    </submittedName>
</protein>
<evidence type="ECO:0000313" key="7">
    <source>
        <dbReference type="Proteomes" id="UP000290287"/>
    </source>
</evidence>
<dbReference type="GO" id="GO:0000160">
    <property type="term" value="P:phosphorelay signal transduction system"/>
    <property type="evidence" value="ECO:0007669"/>
    <property type="project" value="InterPro"/>
</dbReference>
<reference evidence="6 7" key="1">
    <citation type="submission" date="2017-10" db="EMBL/GenBank/DDBJ databases">
        <title>Nyctiphanis sp. nov., isolated from the stomach of the euphausiid Nyctiphanes simplex (Hansen, 1911) in the Gulf of California.</title>
        <authorList>
            <person name="Gomez-Gil B."/>
            <person name="Aguilar-Mendez M."/>
            <person name="Lopez-Cortes A."/>
            <person name="Gomez-Gutierrez J."/>
            <person name="Roque A."/>
            <person name="Lang E."/>
            <person name="Gonzalez-Castillo A."/>
        </authorList>
    </citation>
    <scope>NUCLEOTIDE SEQUENCE [LARGE SCALE GENOMIC DNA]</scope>
    <source>
        <strain evidence="6 7">CAIM 600</strain>
    </source>
</reference>
<dbReference type="PROSITE" id="PS50110">
    <property type="entry name" value="RESPONSE_REGULATORY"/>
    <property type="match status" value="1"/>
</dbReference>
<dbReference type="SUPFAM" id="SSF46894">
    <property type="entry name" value="C-terminal effector domain of the bipartite response regulators"/>
    <property type="match status" value="1"/>
</dbReference>
<accession>A0A4Q0YL93</accession>
<evidence type="ECO:0000256" key="3">
    <source>
        <dbReference type="PROSITE-ProRule" id="PRU00169"/>
    </source>
</evidence>
<evidence type="ECO:0000256" key="1">
    <source>
        <dbReference type="ARBA" id="ARBA00022553"/>
    </source>
</evidence>
<dbReference type="CDD" id="cd17535">
    <property type="entry name" value="REC_NarL-like"/>
    <property type="match status" value="1"/>
</dbReference>
<organism evidence="6 7">
    <name type="scientific">Veronia nyctiphanis</name>
    <dbReference type="NCBI Taxonomy" id="1278244"/>
    <lineage>
        <taxon>Bacteria</taxon>
        <taxon>Pseudomonadati</taxon>
        <taxon>Pseudomonadota</taxon>
        <taxon>Gammaproteobacteria</taxon>
        <taxon>Vibrionales</taxon>
        <taxon>Vibrionaceae</taxon>
        <taxon>Veronia</taxon>
    </lineage>
</organism>
<evidence type="ECO:0000256" key="2">
    <source>
        <dbReference type="ARBA" id="ARBA00023125"/>
    </source>
</evidence>
<dbReference type="SMART" id="SM00448">
    <property type="entry name" value="REC"/>
    <property type="match status" value="1"/>
</dbReference>
<dbReference type="SUPFAM" id="SSF52172">
    <property type="entry name" value="CheY-like"/>
    <property type="match status" value="1"/>
</dbReference>
<sequence>MIRVLLADAHSLLQDGLINHLEKFGTFSVVGSATTVKQAIQKASLLRPDIIITDLVLPDNTAIDIIHAANNLKPKTKVVVFTACADQDITDAVIEAGAAGYLLKGDPITDLVNALAIIASGDRIITPETNFDETLSASDNSEGSGWNLTKREMEILALISEGASNKSIAETLQISVRTVETHRLRMKKRSGFRSIIELIQHAHKNKLI</sequence>
<dbReference type="OrthoDB" id="9796655at2"/>
<dbReference type="GO" id="GO:0003677">
    <property type="term" value="F:DNA binding"/>
    <property type="evidence" value="ECO:0007669"/>
    <property type="project" value="UniProtKB-KW"/>
</dbReference>
<dbReference type="SMART" id="SM00421">
    <property type="entry name" value="HTH_LUXR"/>
    <property type="match status" value="1"/>
</dbReference>
<keyword evidence="2 6" id="KW-0238">DNA-binding</keyword>
<feature type="modified residue" description="4-aspartylphosphate" evidence="3">
    <location>
        <position position="54"/>
    </location>
</feature>
<name>A0A4Q0YL93_9GAMM</name>
<feature type="domain" description="HTH luxR-type" evidence="4">
    <location>
        <begin position="142"/>
        <end position="206"/>
    </location>
</feature>
<gene>
    <name evidence="6" type="ORF">CS022_21695</name>
</gene>
<dbReference type="CDD" id="cd06170">
    <property type="entry name" value="LuxR_C_like"/>
    <property type="match status" value="1"/>
</dbReference>
<dbReference type="GO" id="GO:0006355">
    <property type="term" value="P:regulation of DNA-templated transcription"/>
    <property type="evidence" value="ECO:0007669"/>
    <property type="project" value="InterPro"/>
</dbReference>
<dbReference type="InterPro" id="IPR016032">
    <property type="entry name" value="Sig_transdc_resp-reg_C-effctor"/>
</dbReference>
<dbReference type="InterPro" id="IPR011006">
    <property type="entry name" value="CheY-like_superfamily"/>
</dbReference>
<evidence type="ECO:0000313" key="6">
    <source>
        <dbReference type="EMBL" id="RXJ71155.1"/>
    </source>
</evidence>
<dbReference type="InterPro" id="IPR051015">
    <property type="entry name" value="EvgA-like"/>
</dbReference>
<proteinExistence type="predicted"/>
<dbReference type="InterPro" id="IPR058245">
    <property type="entry name" value="NreC/VraR/RcsB-like_REC"/>
</dbReference>
<dbReference type="InterPro" id="IPR000792">
    <property type="entry name" value="Tscrpt_reg_LuxR_C"/>
</dbReference>
<keyword evidence="7" id="KW-1185">Reference proteome</keyword>
<dbReference type="Pfam" id="PF00196">
    <property type="entry name" value="GerE"/>
    <property type="match status" value="1"/>
</dbReference>
<evidence type="ECO:0000259" key="4">
    <source>
        <dbReference type="PROSITE" id="PS50043"/>
    </source>
</evidence>
<dbReference type="Proteomes" id="UP000290287">
    <property type="component" value="Unassembled WGS sequence"/>
</dbReference>
<dbReference type="InterPro" id="IPR001789">
    <property type="entry name" value="Sig_transdc_resp-reg_receiver"/>
</dbReference>
<dbReference type="PRINTS" id="PR00038">
    <property type="entry name" value="HTHLUXR"/>
</dbReference>
<dbReference type="PANTHER" id="PTHR45566">
    <property type="entry name" value="HTH-TYPE TRANSCRIPTIONAL REGULATOR YHJB-RELATED"/>
    <property type="match status" value="1"/>
</dbReference>